<organism evidence="4 5">
    <name type="scientific">Jaapia argillacea MUCL 33604</name>
    <dbReference type="NCBI Taxonomy" id="933084"/>
    <lineage>
        <taxon>Eukaryota</taxon>
        <taxon>Fungi</taxon>
        <taxon>Dikarya</taxon>
        <taxon>Basidiomycota</taxon>
        <taxon>Agaricomycotina</taxon>
        <taxon>Agaricomycetes</taxon>
        <taxon>Agaricomycetidae</taxon>
        <taxon>Jaapiales</taxon>
        <taxon>Jaapiaceae</taxon>
        <taxon>Jaapia</taxon>
    </lineage>
</organism>
<feature type="compositionally biased region" description="Polar residues" evidence="1">
    <location>
        <begin position="336"/>
        <end position="346"/>
    </location>
</feature>
<dbReference type="EMBL" id="KL197736">
    <property type="protein sequence ID" value="KDQ53002.1"/>
    <property type="molecule type" value="Genomic_DNA"/>
</dbReference>
<dbReference type="OrthoDB" id="2796893at2759"/>
<dbReference type="STRING" id="933084.A0A067PNX5"/>
<evidence type="ECO:0000256" key="2">
    <source>
        <dbReference type="SAM" id="Phobius"/>
    </source>
</evidence>
<feature type="compositionally biased region" description="Polar residues" evidence="1">
    <location>
        <begin position="360"/>
        <end position="375"/>
    </location>
</feature>
<reference evidence="5" key="1">
    <citation type="journal article" date="2014" name="Proc. Natl. Acad. Sci. U.S.A.">
        <title>Extensive sampling of basidiomycete genomes demonstrates inadequacy of the white-rot/brown-rot paradigm for wood decay fungi.</title>
        <authorList>
            <person name="Riley R."/>
            <person name="Salamov A.A."/>
            <person name="Brown D.W."/>
            <person name="Nagy L.G."/>
            <person name="Floudas D."/>
            <person name="Held B.W."/>
            <person name="Levasseur A."/>
            <person name="Lombard V."/>
            <person name="Morin E."/>
            <person name="Otillar R."/>
            <person name="Lindquist E.A."/>
            <person name="Sun H."/>
            <person name="LaButti K.M."/>
            <person name="Schmutz J."/>
            <person name="Jabbour D."/>
            <person name="Luo H."/>
            <person name="Baker S.E."/>
            <person name="Pisabarro A.G."/>
            <person name="Walton J.D."/>
            <person name="Blanchette R.A."/>
            <person name="Henrissat B."/>
            <person name="Martin F."/>
            <person name="Cullen D."/>
            <person name="Hibbett D.S."/>
            <person name="Grigoriev I.V."/>
        </authorList>
    </citation>
    <scope>NUCLEOTIDE SEQUENCE [LARGE SCALE GENOMIC DNA]</scope>
    <source>
        <strain evidence="5">MUCL 33604</strain>
    </source>
</reference>
<dbReference type="AlphaFoldDB" id="A0A067PNX5"/>
<feature type="compositionally biased region" description="Low complexity" evidence="1">
    <location>
        <begin position="446"/>
        <end position="459"/>
    </location>
</feature>
<evidence type="ECO:0000256" key="3">
    <source>
        <dbReference type="SAM" id="SignalP"/>
    </source>
</evidence>
<feature type="chain" id="PRO_5001643329" description="Mid2 domain-containing protein" evidence="3">
    <location>
        <begin position="17"/>
        <end position="471"/>
    </location>
</feature>
<keyword evidence="3" id="KW-0732">Signal</keyword>
<feature type="compositionally biased region" description="Polar residues" evidence="1">
    <location>
        <begin position="305"/>
        <end position="323"/>
    </location>
</feature>
<evidence type="ECO:0000313" key="4">
    <source>
        <dbReference type="EMBL" id="KDQ53002.1"/>
    </source>
</evidence>
<feature type="transmembrane region" description="Helical" evidence="2">
    <location>
        <begin position="202"/>
        <end position="228"/>
    </location>
</feature>
<keyword evidence="5" id="KW-1185">Reference proteome</keyword>
<feature type="compositionally biased region" description="Polar residues" evidence="1">
    <location>
        <begin position="411"/>
        <end position="423"/>
    </location>
</feature>
<feature type="region of interest" description="Disordered" evidence="1">
    <location>
        <begin position="274"/>
        <end position="471"/>
    </location>
</feature>
<dbReference type="InParanoid" id="A0A067PNX5"/>
<keyword evidence="2" id="KW-1133">Transmembrane helix</keyword>
<evidence type="ECO:0000313" key="5">
    <source>
        <dbReference type="Proteomes" id="UP000027265"/>
    </source>
</evidence>
<dbReference type="Proteomes" id="UP000027265">
    <property type="component" value="Unassembled WGS sequence"/>
</dbReference>
<protein>
    <recommendedName>
        <fullName evidence="6">Mid2 domain-containing protein</fullName>
    </recommendedName>
</protein>
<name>A0A067PNX5_9AGAM</name>
<gene>
    <name evidence="4" type="ORF">JAAARDRAFT_39713</name>
</gene>
<keyword evidence="2" id="KW-0472">Membrane</keyword>
<proteinExistence type="predicted"/>
<keyword evidence="2" id="KW-0812">Transmembrane</keyword>
<dbReference type="HOGENOM" id="CLU_582717_0_0_1"/>
<evidence type="ECO:0000256" key="1">
    <source>
        <dbReference type="SAM" id="MobiDB-lite"/>
    </source>
</evidence>
<sequence length="471" mass="50252">MWALFTILSWLTLATATSHDLMKSPLLSRAVQSSAICLNTYNWMQNSKQQTPCLVVSYLEAQCNEGDWNVPPLSSPDSHYDTPNNTNLQLSPCACSWVAYNLYAGCTLCQGTQFNLSVLTWDAWSVQCGTFVSTTDYYPPNINIPDATALPYWSITDPRTWTARRFDLNAAYTIYTQAHPDIIPSSLPSPSASSPAKKSTPLGAIIGGAVGGVVFLCIVAGIIVWYIVNKRRRDENEHGDLYRYGTLDLGSDSQHGRPVRTHSTSLGSIGAMISHIGGDQPTSPTRYSSGGILQHMSPEPFTAVPTHSPSNSHGSMQVTSRYSSYGGGPTTPPNHRPSQSQSSIYTTAGAPLTRPPTIDETASQYTSGPLGSPSTDDSREMGWLTPRRPVRLNPPSYADTMSAGRVGGAHNAQNSLDNSQSGSPGELGTSDGGPRAGSSQVDVNDSSTVSGTTVISSGGSALGDRKLRPSP</sequence>
<evidence type="ECO:0008006" key="6">
    <source>
        <dbReference type="Google" id="ProtNLM"/>
    </source>
</evidence>
<dbReference type="Gene3D" id="1.20.5.510">
    <property type="entry name" value="Single helix bin"/>
    <property type="match status" value="1"/>
</dbReference>
<accession>A0A067PNX5</accession>
<feature type="signal peptide" evidence="3">
    <location>
        <begin position="1"/>
        <end position="16"/>
    </location>
</feature>